<evidence type="ECO:0000313" key="3">
    <source>
        <dbReference type="EMBL" id="SGZ48508.1"/>
    </source>
</evidence>
<dbReference type="PANTHER" id="PTHR11199">
    <property type="entry name" value="STROMAL ANTIGEN"/>
    <property type="match status" value="1"/>
</dbReference>
<evidence type="ECO:0000313" key="4">
    <source>
        <dbReference type="Proteomes" id="UP000182259"/>
    </source>
</evidence>
<dbReference type="GO" id="GO:0005634">
    <property type="term" value="C:nucleus"/>
    <property type="evidence" value="ECO:0007669"/>
    <property type="project" value="TreeGrafter"/>
</dbReference>
<sequence>MISAVKRTSARVAAQRLELTDILSSESEAEYENEAEADEEVDDDEDDDQDSENDFDKSDPQISHPRQSQNAAHVLKRRRIQSNDEFLENPLYKALSLVDVDVSDLALEWIESYADDELLDESNAITDLFNLVLRCCGCVHLTKNHDMINADSAPATVAELGALFEKQRYHEYPFVSTNKAIKFFRRNVLEFFESLVLVSHEKGMLYTDVGESTSSSLSSSMMNNILAWLTALCSSNVRPFRYVSTSILMVIQTTLCEQSVSLMVSLEKQQRQLDIAKNKKVRNHSAQQRKIEIISESIDRFNRQYDTLAEYLGDIFVNVFVRRFRDIDSGIRLECVKALGLWMTIHEDYFLQAKYLRYLGWLLSDPNEHVREEVTKSLHKLYKHVTSRSETMNIGFRQFTERFKKQFINMIWRETHANTKLQLFGIYNEIYKLGYFGDQEIIEIGLYGFYLVESSSKQERVKLEWGKLVSLICLDKTTKDLERYSVFLSTHTSTMFGDDENQLKIDQCLRFKNLAKYLQESYSHFVESKRPSISILSQTLQFHEMVAQLFSSMYPLSDILGSWILLIRYVLCDVSSAKFEDEDSPENVFTQEDELKERLEINSNSERLILLSFILGAFTHIGFKKQSRRSEDEISQDNINVALPMLSQYLNELEKYLSKAPDLYVVFMHLWVIILVPLSQSFGNMHNREGHIDEYNLIHGRILEFYADVEDFDDSLLKIYEQYFALMLKNFNSEDSNDHGRDSEVLSSTAITVKVEDLLTTLTAESVNSFNSKDLIDDFNGDDINTILPEDQKMLCNKILKSSNALQKLGLIAKMININKYITEPILDFESSLLDFIATKFLSKIDFRSLIELWPNNYLKILSSMESAWKAVLDVVLISLCWKLEDLVFASNDLSALQISIDVFLDDFDVLLKSLALLFESVQLSYKNLNENSGDSSGPMRHLVEKLVNLSKLIGNQLIDAMLSLRVFYQRLRGGNSFRNFDTFFSDMDGVGQYVQGTVPRKLQDSFLNVFLIEEAQVAKLLSEPLERGENEDVNLEDFCFLEPVVVEVPVHVEPTEFGGSDDEEDDLLGTLDPRVEEQAREAEQVAKLENKRKQVLWDAEKSLYVYVVKLLSLANTGAFAADILQRMELNADILGDIYKKILEGGKKSNQQEDIDQLVTSQVDIMVEN</sequence>
<feature type="region of interest" description="Disordered" evidence="1">
    <location>
        <begin position="22"/>
        <end position="74"/>
    </location>
</feature>
<dbReference type="GO" id="GO:0000785">
    <property type="term" value="C:chromatin"/>
    <property type="evidence" value="ECO:0007669"/>
    <property type="project" value="TreeGrafter"/>
</dbReference>
<dbReference type="EMBL" id="LT635764">
    <property type="protein sequence ID" value="SGZ48508.1"/>
    <property type="molecule type" value="Genomic_DNA"/>
</dbReference>
<dbReference type="Pfam" id="PF21581">
    <property type="entry name" value="SCD"/>
    <property type="match status" value="1"/>
</dbReference>
<dbReference type="PROSITE" id="PS51425">
    <property type="entry name" value="SCD"/>
    <property type="match status" value="1"/>
</dbReference>
<dbReference type="GO" id="GO:0008278">
    <property type="term" value="C:cohesin complex"/>
    <property type="evidence" value="ECO:0007669"/>
    <property type="project" value="TreeGrafter"/>
</dbReference>
<dbReference type="InterPro" id="IPR013721">
    <property type="entry name" value="STAG"/>
</dbReference>
<dbReference type="InterPro" id="IPR020839">
    <property type="entry name" value="SCD"/>
</dbReference>
<dbReference type="Proteomes" id="UP000182259">
    <property type="component" value="Chromosome I"/>
</dbReference>
<reference evidence="3 4" key="1">
    <citation type="submission" date="2016-10" db="EMBL/GenBank/DDBJ databases">
        <authorList>
            <person name="de Groot N.N."/>
        </authorList>
    </citation>
    <scope>NUCLEOTIDE SEQUENCE [LARGE SCALE GENOMIC DNA]</scope>
    <source>
        <strain evidence="3 4">PYCC 4715</strain>
    </source>
</reference>
<gene>
    <name evidence="3" type="ORF">SAMEA4029009_CIC11G00000000401</name>
</gene>
<dbReference type="InterPro" id="IPR011989">
    <property type="entry name" value="ARM-like"/>
</dbReference>
<evidence type="ECO:0000259" key="2">
    <source>
        <dbReference type="PROSITE" id="PS51425"/>
    </source>
</evidence>
<dbReference type="SUPFAM" id="SSF48371">
    <property type="entry name" value="ARM repeat"/>
    <property type="match status" value="1"/>
</dbReference>
<organism evidence="3 4">
    <name type="scientific">Sungouiella intermedia</name>
    <dbReference type="NCBI Taxonomy" id="45354"/>
    <lineage>
        <taxon>Eukaryota</taxon>
        <taxon>Fungi</taxon>
        <taxon>Dikarya</taxon>
        <taxon>Ascomycota</taxon>
        <taxon>Saccharomycotina</taxon>
        <taxon>Pichiomycetes</taxon>
        <taxon>Metschnikowiaceae</taxon>
        <taxon>Sungouiella</taxon>
    </lineage>
</organism>
<name>A0A1L0BA72_9ASCO</name>
<evidence type="ECO:0000256" key="1">
    <source>
        <dbReference type="SAM" id="MobiDB-lite"/>
    </source>
</evidence>
<dbReference type="PANTHER" id="PTHR11199:SF0">
    <property type="entry name" value="LD34181P-RELATED"/>
    <property type="match status" value="1"/>
</dbReference>
<proteinExistence type="predicted"/>
<dbReference type="AlphaFoldDB" id="A0A1L0BA72"/>
<feature type="domain" description="SCD" evidence="2">
    <location>
        <begin position="320"/>
        <end position="410"/>
    </location>
</feature>
<dbReference type="InterPro" id="IPR016024">
    <property type="entry name" value="ARM-type_fold"/>
</dbReference>
<dbReference type="Pfam" id="PF08514">
    <property type="entry name" value="STAG"/>
    <property type="match status" value="1"/>
</dbReference>
<dbReference type="GO" id="GO:0003682">
    <property type="term" value="F:chromatin binding"/>
    <property type="evidence" value="ECO:0007669"/>
    <property type="project" value="TreeGrafter"/>
</dbReference>
<dbReference type="InterPro" id="IPR039662">
    <property type="entry name" value="Cohesin_Scc3/SA"/>
</dbReference>
<feature type="compositionally biased region" description="Acidic residues" evidence="1">
    <location>
        <begin position="27"/>
        <end position="53"/>
    </location>
</feature>
<feature type="compositionally biased region" description="Polar residues" evidence="1">
    <location>
        <begin position="60"/>
        <end position="71"/>
    </location>
</feature>
<dbReference type="GO" id="GO:0007062">
    <property type="term" value="P:sister chromatid cohesion"/>
    <property type="evidence" value="ECO:0007669"/>
    <property type="project" value="UniProtKB-ARBA"/>
</dbReference>
<protein>
    <submittedName>
        <fullName evidence="3">CIC11C00000000401</fullName>
    </submittedName>
</protein>
<accession>A0A1L0BA72</accession>
<dbReference type="Gene3D" id="1.25.10.10">
    <property type="entry name" value="Leucine-rich Repeat Variant"/>
    <property type="match status" value="1"/>
</dbReference>